<accession>C7ZHR2</accession>
<gene>
    <name evidence="2" type="ORF">NECHADRAFT_81272</name>
</gene>
<feature type="compositionally biased region" description="Acidic residues" evidence="1">
    <location>
        <begin position="57"/>
        <end position="66"/>
    </location>
</feature>
<feature type="compositionally biased region" description="Acidic residues" evidence="1">
    <location>
        <begin position="80"/>
        <end position="90"/>
    </location>
</feature>
<dbReference type="OMA" id="DCLMARD"/>
<dbReference type="VEuPathDB" id="FungiDB:NECHADRAFT_81272"/>
<dbReference type="InParanoid" id="C7ZHR2"/>
<evidence type="ECO:0000313" key="3">
    <source>
        <dbReference type="Proteomes" id="UP000005206"/>
    </source>
</evidence>
<organism evidence="2 3">
    <name type="scientific">Fusarium vanettenii (strain ATCC MYA-4622 / CBS 123669 / FGSC 9596 / NRRL 45880 / 77-13-4)</name>
    <name type="common">Fusarium solani subsp. pisi</name>
    <dbReference type="NCBI Taxonomy" id="660122"/>
    <lineage>
        <taxon>Eukaryota</taxon>
        <taxon>Fungi</taxon>
        <taxon>Dikarya</taxon>
        <taxon>Ascomycota</taxon>
        <taxon>Pezizomycotina</taxon>
        <taxon>Sordariomycetes</taxon>
        <taxon>Hypocreomycetidae</taxon>
        <taxon>Hypocreales</taxon>
        <taxon>Nectriaceae</taxon>
        <taxon>Fusarium</taxon>
        <taxon>Fusarium solani species complex</taxon>
        <taxon>Fusarium vanettenii</taxon>
    </lineage>
</organism>
<dbReference type="RefSeq" id="XP_003042272.1">
    <property type="nucleotide sequence ID" value="XM_003042226.1"/>
</dbReference>
<dbReference type="HOGENOM" id="CLU_031555_3_2_1"/>
<feature type="compositionally biased region" description="Basic and acidic residues" evidence="1">
    <location>
        <begin position="67"/>
        <end position="79"/>
    </location>
</feature>
<evidence type="ECO:0008006" key="4">
    <source>
        <dbReference type="Google" id="ProtNLM"/>
    </source>
</evidence>
<keyword evidence="3" id="KW-1185">Reference proteome</keyword>
<feature type="region of interest" description="Disordered" evidence="1">
    <location>
        <begin position="53"/>
        <end position="92"/>
    </location>
</feature>
<dbReference type="EMBL" id="GG698928">
    <property type="protein sequence ID" value="EEU36559.1"/>
    <property type="molecule type" value="Genomic_DNA"/>
</dbReference>
<reference evidence="2 3" key="1">
    <citation type="journal article" date="2009" name="PLoS Genet.">
        <title>The genome of Nectria haematococca: contribution of supernumerary chromosomes to gene expansion.</title>
        <authorList>
            <person name="Coleman J.J."/>
            <person name="Rounsley S.D."/>
            <person name="Rodriguez-Carres M."/>
            <person name="Kuo A."/>
            <person name="Wasmann C.C."/>
            <person name="Grimwood J."/>
            <person name="Schmutz J."/>
            <person name="Taga M."/>
            <person name="White G.J."/>
            <person name="Zhou S."/>
            <person name="Schwartz D.C."/>
            <person name="Freitag M."/>
            <person name="Ma L.J."/>
            <person name="Danchin E.G."/>
            <person name="Henrissat B."/>
            <person name="Coutinho P.M."/>
            <person name="Nelson D.R."/>
            <person name="Straney D."/>
            <person name="Napoli C.A."/>
            <person name="Barker B.M."/>
            <person name="Gribskov M."/>
            <person name="Rep M."/>
            <person name="Kroken S."/>
            <person name="Molnar I."/>
            <person name="Rensing C."/>
            <person name="Kennell J.C."/>
            <person name="Zamora J."/>
            <person name="Farman M.L."/>
            <person name="Selker E.U."/>
            <person name="Salamov A."/>
            <person name="Shapiro H."/>
            <person name="Pangilinan J."/>
            <person name="Lindquist E."/>
            <person name="Lamers C."/>
            <person name="Grigoriev I.V."/>
            <person name="Geiser D.M."/>
            <person name="Covert S.F."/>
            <person name="Temporini E."/>
            <person name="Vanetten H.D."/>
        </authorList>
    </citation>
    <scope>NUCLEOTIDE SEQUENCE [LARGE SCALE GENOMIC DNA]</scope>
    <source>
        <strain evidence="3">ATCC MYA-4622 / CBS 123669 / FGSC 9596 / NRRL 45880 / 77-13-4</strain>
    </source>
</reference>
<name>C7ZHR2_FUSV7</name>
<evidence type="ECO:0000313" key="2">
    <source>
        <dbReference type="EMBL" id="EEU36559.1"/>
    </source>
</evidence>
<dbReference type="eggNOG" id="ENOG502R7KF">
    <property type="taxonomic scope" value="Eukaryota"/>
</dbReference>
<dbReference type="Proteomes" id="UP000005206">
    <property type="component" value="Chromosome 6"/>
</dbReference>
<dbReference type="AlphaFoldDB" id="C7ZHR2"/>
<dbReference type="GeneID" id="9669376"/>
<dbReference type="KEGG" id="nhe:NECHADRAFT_81272"/>
<evidence type="ECO:0000256" key="1">
    <source>
        <dbReference type="SAM" id="MobiDB-lite"/>
    </source>
</evidence>
<protein>
    <recommendedName>
        <fullName evidence="4">BTB domain-containing protein</fullName>
    </recommendedName>
</protein>
<sequence length="410" mass="46528">MFGPKPPTSRISIPFLHLPTRNHSITLFAAGMSATHVDIDPEGDILIILLHDKPEPDPEEENGEEPAVEKPEPEKTDGEKADDEMTDVEEPNPQTCFKVSMKHLILASPRAKKMFEGNYTEARPDADGLRRWKFEPIFDPAAFEIVMNAIHGYTHKMPRTVTLENLAKIAAIVDDLDCAQSLWFFAKTWIAGLDKYMRNENFRWWIVISFVFDEPDIFRPATQLAILQDKAQFDAQGLPIRPKIIGTITGRDSMQFCLTLQIDTMDAEREKHIKRIVIGVASLVRKVQMQTCDPQCKSMTFGALTLHLMSLNLIFPSPSEPYLGMSLNILFYQLRIFQLPSVYRPGESFKEHMTRSKDLWLFQQAMAPGGKRQRQPDGADTHSCDLRDLVAKSLSSLLITVPGLKLSDFR</sequence>
<dbReference type="OrthoDB" id="5326346at2759"/>
<proteinExistence type="predicted"/>